<dbReference type="AlphaFoldDB" id="A0A1I8NKZ3"/>
<evidence type="ECO:0000313" key="3">
    <source>
        <dbReference type="Proteomes" id="UP001652621"/>
    </source>
</evidence>
<proteinExistence type="predicted"/>
<dbReference type="InterPro" id="IPR031734">
    <property type="entry name" value="MBF2"/>
</dbReference>
<organism evidence="2">
    <name type="scientific">Musca domestica</name>
    <name type="common">House fly</name>
    <dbReference type="NCBI Taxonomy" id="7370"/>
    <lineage>
        <taxon>Eukaryota</taxon>
        <taxon>Metazoa</taxon>
        <taxon>Ecdysozoa</taxon>
        <taxon>Arthropoda</taxon>
        <taxon>Hexapoda</taxon>
        <taxon>Insecta</taxon>
        <taxon>Pterygota</taxon>
        <taxon>Neoptera</taxon>
        <taxon>Endopterygota</taxon>
        <taxon>Diptera</taxon>
        <taxon>Brachycera</taxon>
        <taxon>Muscomorpha</taxon>
        <taxon>Muscoidea</taxon>
        <taxon>Muscidae</taxon>
        <taxon>Musca</taxon>
    </lineage>
</organism>
<dbReference type="KEGG" id="mde:105261819"/>
<sequence>MKVILCAVVVLVACVTLAVSHTQTWGKRLRGDRLLYNQIFVTLPRPGTGQIRGIRFPTRGNSNSALISEIYIVDNFKNQTGFVPILKSGGPGRAFATIELRGYYGKGFNGTIRIFGK</sequence>
<reference evidence="2" key="1">
    <citation type="submission" date="2020-05" db="UniProtKB">
        <authorList>
            <consortium name="EnsemblMetazoa"/>
        </authorList>
    </citation>
    <scope>IDENTIFICATION</scope>
    <source>
        <strain evidence="2">Aabys</strain>
    </source>
</reference>
<dbReference type="PANTHER" id="PTHR37685">
    <property type="entry name" value="GEO11136P1-RELATED"/>
    <property type="match status" value="1"/>
</dbReference>
<reference evidence="4" key="2">
    <citation type="submission" date="2025-04" db="UniProtKB">
        <authorList>
            <consortium name="RefSeq"/>
        </authorList>
    </citation>
    <scope>IDENTIFICATION</scope>
    <source>
        <strain evidence="4">Aabys</strain>
    </source>
</reference>
<dbReference type="GeneID" id="105261819"/>
<keyword evidence="3" id="KW-1185">Reference proteome</keyword>
<evidence type="ECO:0000256" key="1">
    <source>
        <dbReference type="SAM" id="SignalP"/>
    </source>
</evidence>
<evidence type="ECO:0000313" key="2">
    <source>
        <dbReference type="EnsemblMetazoa" id="MDOA016829-PA"/>
    </source>
</evidence>
<dbReference type="OrthoDB" id="8192785at2759"/>
<gene>
    <name evidence="2" type="primary">105261819</name>
    <name evidence="4" type="synonym">LOC105261819</name>
</gene>
<keyword evidence="1" id="KW-0732">Signal</keyword>
<dbReference type="VEuPathDB" id="VectorBase:MDOA016829"/>
<evidence type="ECO:0000313" key="4">
    <source>
        <dbReference type="RefSeq" id="XP_011292614.1"/>
    </source>
</evidence>
<feature type="chain" id="PRO_5044561880" evidence="1">
    <location>
        <begin position="21"/>
        <end position="117"/>
    </location>
</feature>
<dbReference type="RefSeq" id="XP_011292614.1">
    <property type="nucleotide sequence ID" value="XM_011294312.2"/>
</dbReference>
<dbReference type="Proteomes" id="UP001652621">
    <property type="component" value="Unplaced"/>
</dbReference>
<dbReference type="VEuPathDB" id="VectorBase:MDOMA2_004164"/>
<name>A0A1I8NKZ3_MUSDO</name>
<dbReference type="Pfam" id="PF15868">
    <property type="entry name" value="MBF2"/>
    <property type="match status" value="1"/>
</dbReference>
<feature type="signal peptide" evidence="1">
    <location>
        <begin position="1"/>
        <end position="20"/>
    </location>
</feature>
<accession>A0A1I8NKZ3</accession>
<protein>
    <submittedName>
        <fullName evidence="4">Uncharacterized protein LOC105261819</fullName>
    </submittedName>
</protein>
<dbReference type="PANTHER" id="PTHR37685:SF1">
    <property type="entry name" value="GEO11136P1-RELATED"/>
    <property type="match status" value="1"/>
</dbReference>
<dbReference type="EnsemblMetazoa" id="MDOA016829-RA">
    <property type="protein sequence ID" value="MDOA016829-PA"/>
    <property type="gene ID" value="MDOA016829"/>
</dbReference>